<dbReference type="PANTHER" id="PTHR24320:SF274">
    <property type="entry name" value="CHAIN DEHYDROGENASE, PUTATIVE (AFU_ORTHOLOGUE AFUA_4G00440)-RELATED"/>
    <property type="match status" value="1"/>
</dbReference>
<dbReference type="PRINTS" id="PR00081">
    <property type="entry name" value="GDHRDH"/>
</dbReference>
<evidence type="ECO:0000313" key="3">
    <source>
        <dbReference type="EMBL" id="KAF2479330.1"/>
    </source>
</evidence>
<dbReference type="SUPFAM" id="SSF51735">
    <property type="entry name" value="NAD(P)-binding Rossmann-fold domains"/>
    <property type="match status" value="1"/>
</dbReference>
<dbReference type="EMBL" id="MU001641">
    <property type="protein sequence ID" value="KAF2479330.1"/>
    <property type="molecule type" value="Genomic_DNA"/>
</dbReference>
<keyword evidence="2" id="KW-0560">Oxidoreductase</keyword>
<keyword evidence="4" id="KW-1185">Reference proteome</keyword>
<dbReference type="InterPro" id="IPR036291">
    <property type="entry name" value="NAD(P)-bd_dom_sf"/>
</dbReference>
<comment type="similarity">
    <text evidence="1">Belongs to the short-chain dehydrogenases/reductases (SDR) family.</text>
</comment>
<evidence type="ECO:0008006" key="5">
    <source>
        <dbReference type="Google" id="ProtNLM"/>
    </source>
</evidence>
<proteinExistence type="inferred from homology"/>
<dbReference type="RefSeq" id="XP_033585900.1">
    <property type="nucleotide sequence ID" value="XM_033734616.1"/>
</dbReference>
<sequence>MNNMARIFITGSSDGIGQAGAKLLADQGHKVFLHARNSDRAKQAHEAVPKAEGVLIGDLTTIEGTKNLAAEANKSGPFDAVIHNAGLGPSNKDNKTADGFQSTFAVNSLAPFVLTALMDKPKRLLYLSSSMHTSGSADLDDVEGRNRPFSSHQAYCDSKLHDVLLANAVARYWPDVQSCSMDPGWIKTKMGGGGAPGVVGTPGKALAEFAIGKSGIVGEKTGVYFNPQGARSPHQSCGSEKKQDEFMGICERLSGVKFPKA</sequence>
<evidence type="ECO:0000256" key="2">
    <source>
        <dbReference type="ARBA" id="ARBA00023002"/>
    </source>
</evidence>
<dbReference type="GO" id="GO:0016491">
    <property type="term" value="F:oxidoreductase activity"/>
    <property type="evidence" value="ECO:0007669"/>
    <property type="project" value="UniProtKB-KW"/>
</dbReference>
<protein>
    <recommendedName>
        <fullName evidence="5">Short chain dehydrogenase</fullName>
    </recommendedName>
</protein>
<dbReference type="PANTHER" id="PTHR24320">
    <property type="entry name" value="RETINOL DEHYDROGENASE"/>
    <property type="match status" value="1"/>
</dbReference>
<gene>
    <name evidence="3" type="ORF">BDY17DRAFT_303684</name>
</gene>
<evidence type="ECO:0000256" key="1">
    <source>
        <dbReference type="ARBA" id="ARBA00006484"/>
    </source>
</evidence>
<evidence type="ECO:0000313" key="4">
    <source>
        <dbReference type="Proteomes" id="UP000799767"/>
    </source>
</evidence>
<accession>A0A6A6PH63</accession>
<dbReference type="OrthoDB" id="191139at2759"/>
<dbReference type="Proteomes" id="UP000799767">
    <property type="component" value="Unassembled WGS sequence"/>
</dbReference>
<dbReference type="Gene3D" id="3.40.50.720">
    <property type="entry name" value="NAD(P)-binding Rossmann-like Domain"/>
    <property type="match status" value="1"/>
</dbReference>
<dbReference type="InterPro" id="IPR002347">
    <property type="entry name" value="SDR_fam"/>
</dbReference>
<reference evidence="3" key="1">
    <citation type="journal article" date="2020" name="Stud. Mycol.">
        <title>101 Dothideomycetes genomes: a test case for predicting lifestyles and emergence of pathogens.</title>
        <authorList>
            <person name="Haridas S."/>
            <person name="Albert R."/>
            <person name="Binder M."/>
            <person name="Bloem J."/>
            <person name="Labutti K."/>
            <person name="Salamov A."/>
            <person name="Andreopoulos B."/>
            <person name="Baker S."/>
            <person name="Barry K."/>
            <person name="Bills G."/>
            <person name="Bluhm B."/>
            <person name="Cannon C."/>
            <person name="Castanera R."/>
            <person name="Culley D."/>
            <person name="Daum C."/>
            <person name="Ezra D."/>
            <person name="Gonzalez J."/>
            <person name="Henrissat B."/>
            <person name="Kuo A."/>
            <person name="Liang C."/>
            <person name="Lipzen A."/>
            <person name="Lutzoni F."/>
            <person name="Magnuson J."/>
            <person name="Mondo S."/>
            <person name="Nolan M."/>
            <person name="Ohm R."/>
            <person name="Pangilinan J."/>
            <person name="Park H.-J."/>
            <person name="Ramirez L."/>
            <person name="Alfaro M."/>
            <person name="Sun H."/>
            <person name="Tritt A."/>
            <person name="Yoshinaga Y."/>
            <person name="Zwiers L.-H."/>
            <person name="Turgeon B."/>
            <person name="Goodwin S."/>
            <person name="Spatafora J."/>
            <person name="Crous P."/>
            <person name="Grigoriev I."/>
        </authorList>
    </citation>
    <scope>NUCLEOTIDE SEQUENCE</scope>
    <source>
        <strain evidence="3">CBS 113389</strain>
    </source>
</reference>
<organism evidence="3 4">
    <name type="scientific">Neohortaea acidophila</name>
    <dbReference type="NCBI Taxonomy" id="245834"/>
    <lineage>
        <taxon>Eukaryota</taxon>
        <taxon>Fungi</taxon>
        <taxon>Dikarya</taxon>
        <taxon>Ascomycota</taxon>
        <taxon>Pezizomycotina</taxon>
        <taxon>Dothideomycetes</taxon>
        <taxon>Dothideomycetidae</taxon>
        <taxon>Mycosphaerellales</taxon>
        <taxon>Teratosphaeriaceae</taxon>
        <taxon>Neohortaea</taxon>
    </lineage>
</organism>
<dbReference type="Pfam" id="PF00106">
    <property type="entry name" value="adh_short"/>
    <property type="match status" value="1"/>
</dbReference>
<name>A0A6A6PH63_9PEZI</name>
<dbReference type="GeneID" id="54475618"/>
<dbReference type="AlphaFoldDB" id="A0A6A6PH63"/>